<organism evidence="4 5">
    <name type="scientific">Luteimonas terricola</name>
    <dbReference type="NCBI Taxonomy" id="645597"/>
    <lineage>
        <taxon>Bacteria</taxon>
        <taxon>Pseudomonadati</taxon>
        <taxon>Pseudomonadota</taxon>
        <taxon>Gammaproteobacteria</taxon>
        <taxon>Lysobacterales</taxon>
        <taxon>Lysobacteraceae</taxon>
        <taxon>Luteimonas</taxon>
    </lineage>
</organism>
<evidence type="ECO:0000256" key="1">
    <source>
        <dbReference type="ARBA" id="ARBA00022723"/>
    </source>
</evidence>
<dbReference type="CDD" id="cd10917">
    <property type="entry name" value="CE4_NodB_like_6s_7s"/>
    <property type="match status" value="1"/>
</dbReference>
<keyword evidence="5" id="KW-1185">Reference proteome</keyword>
<dbReference type="InterPro" id="IPR050248">
    <property type="entry name" value="Polysacc_deacetylase_ArnD"/>
</dbReference>
<dbReference type="Proteomes" id="UP000599009">
    <property type="component" value="Unassembled WGS sequence"/>
</dbReference>
<gene>
    <name evidence="4" type="ORF">GCM10011394_18190</name>
</gene>
<dbReference type="EMBL" id="BMME01000001">
    <property type="protein sequence ID" value="GGK09115.1"/>
    <property type="molecule type" value="Genomic_DNA"/>
</dbReference>
<dbReference type="PROSITE" id="PS51677">
    <property type="entry name" value="NODB"/>
    <property type="match status" value="1"/>
</dbReference>
<evidence type="ECO:0000256" key="2">
    <source>
        <dbReference type="ARBA" id="ARBA00022801"/>
    </source>
</evidence>
<dbReference type="PANTHER" id="PTHR10587">
    <property type="entry name" value="GLYCOSYL TRANSFERASE-RELATED"/>
    <property type="match status" value="1"/>
</dbReference>
<protein>
    <recommendedName>
        <fullName evidence="3">NodB homology domain-containing protein</fullName>
    </recommendedName>
</protein>
<dbReference type="Pfam" id="PF01522">
    <property type="entry name" value="Polysacc_deac_1"/>
    <property type="match status" value="1"/>
</dbReference>
<feature type="domain" description="NodB homology" evidence="3">
    <location>
        <begin position="28"/>
        <end position="206"/>
    </location>
</feature>
<keyword evidence="1" id="KW-0479">Metal-binding</keyword>
<accession>A0ABQ2EHQ1</accession>
<dbReference type="Gene3D" id="3.20.20.370">
    <property type="entry name" value="Glycoside hydrolase/deacetylase"/>
    <property type="match status" value="1"/>
</dbReference>
<dbReference type="SUPFAM" id="SSF88713">
    <property type="entry name" value="Glycoside hydrolase/deacetylase"/>
    <property type="match status" value="1"/>
</dbReference>
<name>A0ABQ2EHQ1_9GAMM</name>
<evidence type="ECO:0000313" key="4">
    <source>
        <dbReference type="EMBL" id="GGK09115.1"/>
    </source>
</evidence>
<reference evidence="5" key="1">
    <citation type="journal article" date="2019" name="Int. J. Syst. Evol. Microbiol.">
        <title>The Global Catalogue of Microorganisms (GCM) 10K type strain sequencing project: providing services to taxonomists for standard genome sequencing and annotation.</title>
        <authorList>
            <consortium name="The Broad Institute Genomics Platform"/>
            <consortium name="The Broad Institute Genome Sequencing Center for Infectious Disease"/>
            <person name="Wu L."/>
            <person name="Ma J."/>
        </authorList>
    </citation>
    <scope>NUCLEOTIDE SEQUENCE [LARGE SCALE GENOMIC DNA]</scope>
    <source>
        <strain evidence="5">CGMCC 1.8985</strain>
    </source>
</reference>
<keyword evidence="2" id="KW-0378">Hydrolase</keyword>
<dbReference type="RefSeq" id="WP_132984644.1">
    <property type="nucleotide sequence ID" value="NZ_BMME01000001.1"/>
</dbReference>
<evidence type="ECO:0000259" key="3">
    <source>
        <dbReference type="PROSITE" id="PS51677"/>
    </source>
</evidence>
<sequence>MQPRSRKTRLLGLLPARLVTTRARVRRRTLYLTFDDGPHPEFTPPVLDLLKTHGATATFFLIGDRIDRHPGVVRRIVDEGHALGNHSWSHPLMGDLPLPDQIDQIARTDAALSAFDGRTLHPFRPPCGALPANLLLHFARVGRTIAFWSYDSHDYEQLPASTLLTQIRAKPPRSGDTVLMHDDTAETVELLAELLPQWCADGFEVRAMPAGRG</sequence>
<dbReference type="InterPro" id="IPR011330">
    <property type="entry name" value="Glyco_hydro/deAcase_b/a-brl"/>
</dbReference>
<comment type="caution">
    <text evidence="4">The sequence shown here is derived from an EMBL/GenBank/DDBJ whole genome shotgun (WGS) entry which is preliminary data.</text>
</comment>
<evidence type="ECO:0000313" key="5">
    <source>
        <dbReference type="Proteomes" id="UP000599009"/>
    </source>
</evidence>
<proteinExistence type="predicted"/>
<dbReference type="PANTHER" id="PTHR10587:SF133">
    <property type="entry name" value="CHITIN DEACETYLASE 1-RELATED"/>
    <property type="match status" value="1"/>
</dbReference>
<dbReference type="InterPro" id="IPR002509">
    <property type="entry name" value="NODB_dom"/>
</dbReference>